<comment type="caution">
    <text evidence="1">The sequence shown here is derived from an EMBL/GenBank/DDBJ whole genome shotgun (WGS) entry which is preliminary data.</text>
</comment>
<dbReference type="EMBL" id="JAGYPG010000002">
    <property type="protein sequence ID" value="MBS4195371.1"/>
    <property type="molecule type" value="Genomic_DNA"/>
</dbReference>
<accession>A0A942TCI0</accession>
<evidence type="ECO:0000313" key="1">
    <source>
        <dbReference type="EMBL" id="MBS4195371.1"/>
    </source>
</evidence>
<keyword evidence="2" id="KW-1185">Reference proteome</keyword>
<dbReference type="AlphaFoldDB" id="A0A942TCI0"/>
<organism evidence="1 2">
    <name type="scientific">Lederbergia citri</name>
    <dbReference type="NCBI Taxonomy" id="2833580"/>
    <lineage>
        <taxon>Bacteria</taxon>
        <taxon>Bacillati</taxon>
        <taxon>Bacillota</taxon>
        <taxon>Bacilli</taxon>
        <taxon>Bacillales</taxon>
        <taxon>Bacillaceae</taxon>
        <taxon>Lederbergia</taxon>
    </lineage>
</organism>
<gene>
    <name evidence="1" type="ORF">KHA97_09920</name>
</gene>
<dbReference type="RefSeq" id="WP_213124594.1">
    <property type="nucleotide sequence ID" value="NZ_JAGYPG010000002.1"/>
</dbReference>
<protein>
    <submittedName>
        <fullName evidence="1">Uncharacterized protein</fullName>
    </submittedName>
</protein>
<proteinExistence type="predicted"/>
<dbReference type="Proteomes" id="UP000681414">
    <property type="component" value="Unassembled WGS sequence"/>
</dbReference>
<name>A0A942TCI0_9BACI</name>
<evidence type="ECO:0000313" key="2">
    <source>
        <dbReference type="Proteomes" id="UP000681414"/>
    </source>
</evidence>
<reference evidence="1 2" key="1">
    <citation type="submission" date="2021-05" db="EMBL/GenBank/DDBJ databases">
        <title>Novel Bacillus species.</title>
        <authorList>
            <person name="Liu G."/>
        </authorList>
    </citation>
    <scope>NUCLEOTIDE SEQUENCE [LARGE SCALE GENOMIC DNA]</scope>
    <source>
        <strain evidence="2">FJAT-49780</strain>
    </source>
</reference>
<sequence length="139" mass="16283">MSNLKILGAQRVKALTAILEKQRDDKIKEARKKALTLETREEMARKHFKVNGIYSKIMEKKAEIEALSEEYRAKTGYYFTVNRNYDYRNPEWDKFNTFANKINDPVDEEIAKIKQEYAEKANSLWLCETLEEAKAIVGI</sequence>